<reference evidence="2 3" key="1">
    <citation type="submission" date="2022-06" db="EMBL/GenBank/DDBJ databases">
        <title>Sequencing the genomes of 1000 actinobacteria strains.</title>
        <authorList>
            <person name="Klenk H.-P."/>
        </authorList>
    </citation>
    <scope>NUCLEOTIDE SEQUENCE [LARGE SCALE GENOMIC DNA]</scope>
    <source>
        <strain evidence="2 3">DSM 41656</strain>
    </source>
</reference>
<evidence type="ECO:0008006" key="4">
    <source>
        <dbReference type="Google" id="ProtNLM"/>
    </source>
</evidence>
<gene>
    <name evidence="2" type="ORF">FHR36_004455</name>
</gene>
<sequence length="139" mass="14294">MTNLKKAAALAATAGLVVAGFALASPASATSWGPAIHEACDTSHSNAGDLCFFYNSNYGGSNIGFWGADANLGSYTFLTSGNGQYQGVWHNAGSDANYNTVHGATIYGAGGRTTSVPPNTSNNLGGNTYNVQESFAWWG</sequence>
<proteinExistence type="predicted"/>
<evidence type="ECO:0000313" key="2">
    <source>
        <dbReference type="EMBL" id="MCP2311292.1"/>
    </source>
</evidence>
<organism evidence="2 3">
    <name type="scientific">Kitasatospora paracochleata</name>
    <dbReference type="NCBI Taxonomy" id="58354"/>
    <lineage>
        <taxon>Bacteria</taxon>
        <taxon>Bacillati</taxon>
        <taxon>Actinomycetota</taxon>
        <taxon>Actinomycetes</taxon>
        <taxon>Kitasatosporales</taxon>
        <taxon>Streptomycetaceae</taxon>
        <taxon>Kitasatospora</taxon>
    </lineage>
</organism>
<keyword evidence="3" id="KW-1185">Reference proteome</keyword>
<keyword evidence="1" id="KW-0732">Signal</keyword>
<accession>A0ABT1J1L1</accession>
<dbReference type="RefSeq" id="WP_253799919.1">
    <property type="nucleotide sequence ID" value="NZ_BAAAUB010000054.1"/>
</dbReference>
<dbReference type="Proteomes" id="UP001206483">
    <property type="component" value="Unassembled WGS sequence"/>
</dbReference>
<feature type="chain" id="PRO_5045248531" description="Peptidase inhibitor family I36" evidence="1">
    <location>
        <begin position="25"/>
        <end position="139"/>
    </location>
</feature>
<feature type="signal peptide" evidence="1">
    <location>
        <begin position="1"/>
        <end position="24"/>
    </location>
</feature>
<protein>
    <recommendedName>
        <fullName evidence="4">Peptidase inhibitor family I36</fullName>
    </recommendedName>
</protein>
<evidence type="ECO:0000256" key="1">
    <source>
        <dbReference type="SAM" id="SignalP"/>
    </source>
</evidence>
<comment type="caution">
    <text evidence="2">The sequence shown here is derived from an EMBL/GenBank/DDBJ whole genome shotgun (WGS) entry which is preliminary data.</text>
</comment>
<dbReference type="EMBL" id="JAMZDX010000004">
    <property type="protein sequence ID" value="MCP2311292.1"/>
    <property type="molecule type" value="Genomic_DNA"/>
</dbReference>
<evidence type="ECO:0000313" key="3">
    <source>
        <dbReference type="Proteomes" id="UP001206483"/>
    </source>
</evidence>
<name>A0ABT1J1L1_9ACTN</name>